<reference evidence="1 2" key="1">
    <citation type="submission" date="2020-09" db="EMBL/GenBank/DDBJ databases">
        <title>Flavimobilis rhizosphaerae sp. nov., isolated from rhizosphere soil of Spartina alterniflora.</title>
        <authorList>
            <person name="Hanqin C."/>
        </authorList>
    </citation>
    <scope>NUCLEOTIDE SEQUENCE [LARGE SCALE GENOMIC DNA]</scope>
    <source>
        <strain evidence="1 2">GY 10621</strain>
    </source>
</reference>
<dbReference type="RefSeq" id="WP_192280794.1">
    <property type="nucleotide sequence ID" value="NZ_JACZDF010000006.1"/>
</dbReference>
<name>A0ABR9DS80_9MICO</name>
<evidence type="ECO:0000313" key="2">
    <source>
        <dbReference type="Proteomes" id="UP000642107"/>
    </source>
</evidence>
<dbReference type="SUPFAM" id="SSF109854">
    <property type="entry name" value="DinB/YfiT-like putative metalloenzymes"/>
    <property type="match status" value="1"/>
</dbReference>
<evidence type="ECO:0000313" key="1">
    <source>
        <dbReference type="EMBL" id="MBD9699977.1"/>
    </source>
</evidence>
<dbReference type="Gene3D" id="1.20.120.450">
    <property type="entry name" value="dinb family like domain"/>
    <property type="match status" value="1"/>
</dbReference>
<accession>A0ABR9DS80</accession>
<dbReference type="InterPro" id="IPR034660">
    <property type="entry name" value="DinB/YfiT-like"/>
</dbReference>
<organism evidence="1 2">
    <name type="scientific">Flavimobilis rhizosphaerae</name>
    <dbReference type="NCBI Taxonomy" id="2775421"/>
    <lineage>
        <taxon>Bacteria</taxon>
        <taxon>Bacillati</taxon>
        <taxon>Actinomycetota</taxon>
        <taxon>Actinomycetes</taxon>
        <taxon>Micrococcales</taxon>
        <taxon>Jonesiaceae</taxon>
        <taxon>Flavimobilis</taxon>
    </lineage>
</organism>
<gene>
    <name evidence="1" type="ORF">IGS67_10810</name>
</gene>
<dbReference type="Pfam" id="PF04978">
    <property type="entry name" value="MST"/>
    <property type="match status" value="1"/>
</dbReference>
<keyword evidence="2" id="KW-1185">Reference proteome</keyword>
<dbReference type="InterPro" id="IPR007061">
    <property type="entry name" value="MST-like"/>
</dbReference>
<protein>
    <submittedName>
        <fullName evidence="1">DUF664 domain-containing protein</fullName>
    </submittedName>
</protein>
<dbReference type="Proteomes" id="UP000642107">
    <property type="component" value="Unassembled WGS sequence"/>
</dbReference>
<dbReference type="EMBL" id="JACZDF010000006">
    <property type="protein sequence ID" value="MBD9699977.1"/>
    <property type="molecule type" value="Genomic_DNA"/>
</dbReference>
<comment type="caution">
    <text evidence="1">The sequence shown here is derived from an EMBL/GenBank/DDBJ whole genome shotgun (WGS) entry which is preliminary data.</text>
</comment>
<proteinExistence type="predicted"/>
<sequence>MTSDDAFGRARARLDRVVDSLVWKTEGLTERELRTPMTPTGFTLLGALRHCANIELGYLGDCFGRPWPGEPSPVAVPLDAYDADPQADWWVPAAVPAATVVAFVRDVHAHVAPTLERGPDAPGTAPWWPAERSSTTLGLVLDHPVTDLLRHAGQMNVVRELVDGAVGLARDDAWNVPDDIDWPAYSARLRGIAEQF</sequence>